<feature type="region of interest" description="Disordered" evidence="1">
    <location>
        <begin position="75"/>
        <end position="112"/>
    </location>
</feature>
<dbReference type="EMBL" id="JASSZA010000018">
    <property type="protein sequence ID" value="KAK2089778.1"/>
    <property type="molecule type" value="Genomic_DNA"/>
</dbReference>
<evidence type="ECO:0000313" key="2">
    <source>
        <dbReference type="EMBL" id="KAK2089778.1"/>
    </source>
</evidence>
<reference evidence="2 3" key="1">
    <citation type="submission" date="2023-05" db="EMBL/GenBank/DDBJ databases">
        <title>B98-5 Cell Line De Novo Hybrid Assembly: An Optical Mapping Approach.</title>
        <authorList>
            <person name="Kananen K."/>
            <person name="Auerbach J.A."/>
            <person name="Kautto E."/>
            <person name="Blachly J.S."/>
        </authorList>
    </citation>
    <scope>NUCLEOTIDE SEQUENCE [LARGE SCALE GENOMIC DNA]</scope>
    <source>
        <strain evidence="2">B95-8</strain>
        <tissue evidence="2">Cell line</tissue>
    </source>
</reference>
<organism evidence="2 3">
    <name type="scientific">Saguinus oedipus</name>
    <name type="common">Cotton-top tamarin</name>
    <name type="synonym">Oedipomidas oedipus</name>
    <dbReference type="NCBI Taxonomy" id="9490"/>
    <lineage>
        <taxon>Eukaryota</taxon>
        <taxon>Metazoa</taxon>
        <taxon>Chordata</taxon>
        <taxon>Craniata</taxon>
        <taxon>Vertebrata</taxon>
        <taxon>Euteleostomi</taxon>
        <taxon>Mammalia</taxon>
        <taxon>Eutheria</taxon>
        <taxon>Euarchontoglires</taxon>
        <taxon>Primates</taxon>
        <taxon>Haplorrhini</taxon>
        <taxon>Platyrrhini</taxon>
        <taxon>Cebidae</taxon>
        <taxon>Callitrichinae</taxon>
        <taxon>Saguinus</taxon>
    </lineage>
</organism>
<feature type="compositionally biased region" description="Polar residues" evidence="1">
    <location>
        <begin position="93"/>
        <end position="102"/>
    </location>
</feature>
<evidence type="ECO:0000313" key="3">
    <source>
        <dbReference type="Proteomes" id="UP001266305"/>
    </source>
</evidence>
<sequence>MGGEGLAPTLGVPWRWTHACISPADCAEAAVRTGAAVRVASRGAEATHAAFCPSPKAVTEEELSRALMEGEEIAAPEGEGMGSGCPKPGFVLSSLSSATETGQDPLDSEEEA</sequence>
<protein>
    <submittedName>
        <fullName evidence="2">Uncharacterized protein</fullName>
    </submittedName>
</protein>
<feature type="non-terminal residue" evidence="2">
    <location>
        <position position="112"/>
    </location>
</feature>
<name>A0ABQ9TY95_SAGOE</name>
<gene>
    <name evidence="2" type="ORF">P7K49_032444</name>
</gene>
<dbReference type="Proteomes" id="UP001266305">
    <property type="component" value="Unassembled WGS sequence"/>
</dbReference>
<proteinExistence type="predicted"/>
<comment type="caution">
    <text evidence="2">The sequence shown here is derived from an EMBL/GenBank/DDBJ whole genome shotgun (WGS) entry which is preliminary data.</text>
</comment>
<keyword evidence="3" id="KW-1185">Reference proteome</keyword>
<accession>A0ABQ9TY95</accession>
<evidence type="ECO:0000256" key="1">
    <source>
        <dbReference type="SAM" id="MobiDB-lite"/>
    </source>
</evidence>